<dbReference type="EMBL" id="FOQK01000004">
    <property type="protein sequence ID" value="SFH75444.1"/>
    <property type="molecule type" value="Genomic_DNA"/>
</dbReference>
<evidence type="ECO:0000313" key="1">
    <source>
        <dbReference type="EMBL" id="SFH75444.1"/>
    </source>
</evidence>
<dbReference type="Pfam" id="PF05130">
    <property type="entry name" value="FlgN"/>
    <property type="match status" value="1"/>
</dbReference>
<sequence>MNEAVKLLRAQMLLSTECLEKLRAVKEALRDTSNGLGVNAAVQALETPLAKLGQIAKLQDKFLQEAENKRMTAYAASMPDSVERDAVMRLIARVHGLENEMQKELASTQALLQRSKDFVDFHINVMTQTAANDTYAPPGATEVENHRGIKMFDANV</sequence>
<dbReference type="GO" id="GO:0044780">
    <property type="term" value="P:bacterial-type flagellum assembly"/>
    <property type="evidence" value="ECO:0007669"/>
    <property type="project" value="InterPro"/>
</dbReference>
<gene>
    <name evidence="1" type="ORF">SAMN04487861_1046</name>
</gene>
<dbReference type="Proteomes" id="UP000183639">
    <property type="component" value="Unassembled WGS sequence"/>
</dbReference>
<dbReference type="AlphaFoldDB" id="A0A1I3CLL2"/>
<dbReference type="InterPro" id="IPR007809">
    <property type="entry name" value="FlgN-like"/>
</dbReference>
<accession>A0A1I3CLL2</accession>
<protein>
    <submittedName>
        <fullName evidence="1">FlgN protein</fullName>
    </submittedName>
</protein>
<dbReference type="RefSeq" id="WP_075442291.1">
    <property type="nucleotide sequence ID" value="NZ_FOQK01000004.1"/>
</dbReference>
<dbReference type="OrthoDB" id="1665297at2"/>
<reference evidence="1 2" key="1">
    <citation type="submission" date="2016-10" db="EMBL/GenBank/DDBJ databases">
        <authorList>
            <person name="de Groot N.N."/>
        </authorList>
    </citation>
    <scope>NUCLEOTIDE SEQUENCE [LARGE SCALE GENOMIC DNA]</scope>
    <source>
        <strain evidence="1 2">Z108</strain>
    </source>
</reference>
<organism evidence="1 2">
    <name type="scientific">Selenomonas ruminantium</name>
    <dbReference type="NCBI Taxonomy" id="971"/>
    <lineage>
        <taxon>Bacteria</taxon>
        <taxon>Bacillati</taxon>
        <taxon>Bacillota</taxon>
        <taxon>Negativicutes</taxon>
        <taxon>Selenomonadales</taxon>
        <taxon>Selenomonadaceae</taxon>
        <taxon>Selenomonas</taxon>
    </lineage>
</organism>
<proteinExistence type="predicted"/>
<name>A0A1I3CLL2_SELRU</name>
<evidence type="ECO:0000313" key="2">
    <source>
        <dbReference type="Proteomes" id="UP000183639"/>
    </source>
</evidence>